<dbReference type="Pfam" id="PF13145">
    <property type="entry name" value="Rotamase_2"/>
    <property type="match status" value="1"/>
</dbReference>
<dbReference type="SUPFAM" id="SSF109998">
    <property type="entry name" value="Triger factor/SurA peptide-binding domain-like"/>
    <property type="match status" value="1"/>
</dbReference>
<dbReference type="Gene3D" id="3.10.50.40">
    <property type="match status" value="1"/>
</dbReference>
<dbReference type="InterPro" id="IPR050245">
    <property type="entry name" value="PrsA_foldase"/>
</dbReference>
<dbReference type="PROSITE" id="PS01096">
    <property type="entry name" value="PPIC_PPIASE_1"/>
    <property type="match status" value="1"/>
</dbReference>
<sequence length="269" mass="30387" precursor="true">MRKTILSIVTAFALTATTLSAAETFASVNGEDVTSQDVAQLLRGQNVQFENLPKETKDKVISQLIEKKLLTQKAVKSGIEKEEKYKDALSKIKEDLALELWMQNEYAKVKATDAEEKSFYDKNKEKFKTPDTLEASHILVKTEKEANDIIAKLNIAKNKKGSFEELAKKFSIGPTKTKGGYLGKFQAKQMVPEFSKAALALKKGEYTKKPVKTQFGYHVIYLENKEVSQILPFDKVKANIAKMIVQEKYGKMIKEEVEKLKKDAKIIIK</sequence>
<dbReference type="Proteomes" id="UP000000939">
    <property type="component" value="Chromosome"/>
</dbReference>
<dbReference type="EMBL" id="CP001999">
    <property type="protein sequence ID" value="ADG92275.1"/>
    <property type="molecule type" value="Genomic_DNA"/>
</dbReference>
<dbReference type="Gene3D" id="1.10.8.1040">
    <property type="match status" value="1"/>
</dbReference>
<name>D5V242_ARCNC</name>
<feature type="domain" description="PpiC" evidence="8">
    <location>
        <begin position="130"/>
        <end position="224"/>
    </location>
</feature>
<dbReference type="PROSITE" id="PS50198">
    <property type="entry name" value="PPIC_PPIASE_2"/>
    <property type="match status" value="1"/>
</dbReference>
<keyword evidence="4 6" id="KW-0697">Rotamase</keyword>
<accession>D5V242</accession>
<evidence type="ECO:0000256" key="4">
    <source>
        <dbReference type="ARBA" id="ARBA00023110"/>
    </source>
</evidence>
<keyword evidence="5 6" id="KW-0413">Isomerase</keyword>
<dbReference type="RefSeq" id="WP_013134420.1">
    <property type="nucleotide sequence ID" value="NC_014166.1"/>
</dbReference>
<dbReference type="eggNOG" id="COG0760">
    <property type="taxonomic scope" value="Bacteria"/>
</dbReference>
<dbReference type="AlphaFoldDB" id="D5V242"/>
<evidence type="ECO:0000256" key="5">
    <source>
        <dbReference type="ARBA" id="ARBA00023235"/>
    </source>
</evidence>
<evidence type="ECO:0000259" key="8">
    <source>
        <dbReference type="PROSITE" id="PS50198"/>
    </source>
</evidence>
<dbReference type="HOGENOM" id="CLU_034646_1_2_7"/>
<evidence type="ECO:0000256" key="2">
    <source>
        <dbReference type="ARBA" id="ARBA00013194"/>
    </source>
</evidence>
<organism evidence="9 10">
    <name type="scientific">Arcobacter nitrofigilis (strain ATCC 33309 / DSM 7299 / CCUG 15893 / LMG 7604 / NCTC 12251 / CI)</name>
    <name type="common">Campylobacter nitrofigilis</name>
    <dbReference type="NCBI Taxonomy" id="572480"/>
    <lineage>
        <taxon>Bacteria</taxon>
        <taxon>Pseudomonadati</taxon>
        <taxon>Campylobacterota</taxon>
        <taxon>Epsilonproteobacteria</taxon>
        <taxon>Campylobacterales</taxon>
        <taxon>Arcobacteraceae</taxon>
        <taxon>Arcobacter</taxon>
    </lineage>
</organism>
<dbReference type="InterPro" id="IPR046357">
    <property type="entry name" value="PPIase_dom_sf"/>
</dbReference>
<dbReference type="KEGG" id="ant:Arnit_0610"/>
<evidence type="ECO:0000256" key="3">
    <source>
        <dbReference type="ARBA" id="ARBA00022729"/>
    </source>
</evidence>
<feature type="chain" id="PRO_5007913224" description="peptidylprolyl isomerase" evidence="7">
    <location>
        <begin position="22"/>
        <end position="269"/>
    </location>
</feature>
<keyword evidence="10" id="KW-1185">Reference proteome</keyword>
<dbReference type="InterPro" id="IPR027304">
    <property type="entry name" value="Trigger_fact/SurA_dom_sf"/>
</dbReference>
<keyword evidence="3 7" id="KW-0732">Signal</keyword>
<proteinExistence type="predicted"/>
<dbReference type="GO" id="GO:0003755">
    <property type="term" value="F:peptidyl-prolyl cis-trans isomerase activity"/>
    <property type="evidence" value="ECO:0007669"/>
    <property type="project" value="UniProtKB-KW"/>
</dbReference>
<gene>
    <name evidence="9" type="ordered locus">Arnit_0610</name>
</gene>
<dbReference type="PANTHER" id="PTHR47245">
    <property type="entry name" value="PEPTIDYLPROLYL ISOMERASE"/>
    <property type="match status" value="1"/>
</dbReference>
<reference evidence="9 10" key="1">
    <citation type="journal article" date="2010" name="Stand. Genomic Sci.">
        <title>Complete genome sequence of Arcobacter nitrofigilis type strain (CI).</title>
        <authorList>
            <person name="Pati A."/>
            <person name="Gronow S."/>
            <person name="Lapidus A."/>
            <person name="Copeland A."/>
            <person name="Glavina Del Rio T."/>
            <person name="Nolan M."/>
            <person name="Lucas S."/>
            <person name="Tice H."/>
            <person name="Cheng J.F."/>
            <person name="Han C."/>
            <person name="Chertkov O."/>
            <person name="Bruce D."/>
            <person name="Tapia R."/>
            <person name="Goodwin L."/>
            <person name="Pitluck S."/>
            <person name="Liolios K."/>
            <person name="Ivanova N."/>
            <person name="Mavromatis K."/>
            <person name="Chen A."/>
            <person name="Palaniappan K."/>
            <person name="Land M."/>
            <person name="Hauser L."/>
            <person name="Chang Y.J."/>
            <person name="Jeffries C.D."/>
            <person name="Detter J.C."/>
            <person name="Rohde M."/>
            <person name="Goker M."/>
            <person name="Bristow J."/>
            <person name="Eisen J.A."/>
            <person name="Markowitz V."/>
            <person name="Hugenholtz P."/>
            <person name="Klenk H.P."/>
            <person name="Kyrpides N.C."/>
        </authorList>
    </citation>
    <scope>NUCLEOTIDE SEQUENCE [LARGE SCALE GENOMIC DNA]</scope>
    <source>
        <strain evidence="10">ATCC 33309 / DSM 7299 / CCUG 15893 / LMG 7604 / NCTC 12251 / CI</strain>
    </source>
</reference>
<feature type="signal peptide" evidence="7">
    <location>
        <begin position="1"/>
        <end position="21"/>
    </location>
</feature>
<dbReference type="OrthoDB" id="14196at2"/>
<dbReference type="EC" id="5.2.1.8" evidence="2"/>
<evidence type="ECO:0000313" key="10">
    <source>
        <dbReference type="Proteomes" id="UP000000939"/>
    </source>
</evidence>
<evidence type="ECO:0000256" key="7">
    <source>
        <dbReference type="SAM" id="SignalP"/>
    </source>
</evidence>
<comment type="catalytic activity">
    <reaction evidence="1">
        <text>[protein]-peptidylproline (omega=180) = [protein]-peptidylproline (omega=0)</text>
        <dbReference type="Rhea" id="RHEA:16237"/>
        <dbReference type="Rhea" id="RHEA-COMP:10747"/>
        <dbReference type="Rhea" id="RHEA-COMP:10748"/>
        <dbReference type="ChEBI" id="CHEBI:83833"/>
        <dbReference type="ChEBI" id="CHEBI:83834"/>
        <dbReference type="EC" id="5.2.1.8"/>
    </reaction>
</comment>
<dbReference type="InterPro" id="IPR023058">
    <property type="entry name" value="PPIase_PpiC_CS"/>
</dbReference>
<evidence type="ECO:0000313" key="9">
    <source>
        <dbReference type="EMBL" id="ADG92275.1"/>
    </source>
</evidence>
<dbReference type="InterPro" id="IPR000297">
    <property type="entry name" value="PPIase_PpiC"/>
</dbReference>
<protein>
    <recommendedName>
        <fullName evidence="2">peptidylprolyl isomerase</fullName>
        <ecNumber evidence="2">5.2.1.8</ecNumber>
    </recommendedName>
</protein>
<dbReference type="SUPFAM" id="SSF54534">
    <property type="entry name" value="FKBP-like"/>
    <property type="match status" value="1"/>
</dbReference>
<dbReference type="PANTHER" id="PTHR47245:SF1">
    <property type="entry name" value="FOLDASE PROTEIN PRSA"/>
    <property type="match status" value="1"/>
</dbReference>
<evidence type="ECO:0000256" key="6">
    <source>
        <dbReference type="PROSITE-ProRule" id="PRU00278"/>
    </source>
</evidence>
<evidence type="ECO:0000256" key="1">
    <source>
        <dbReference type="ARBA" id="ARBA00000971"/>
    </source>
</evidence>
<dbReference type="STRING" id="572480.Arnit_0610"/>